<evidence type="ECO:0000256" key="1">
    <source>
        <dbReference type="ARBA" id="ARBA00004141"/>
    </source>
</evidence>
<name>A0A5C2H6Y6_9BACT</name>
<dbReference type="KEGG" id="apai:APAC_1624"/>
<dbReference type="AlphaFoldDB" id="A0A5C2H6Y6"/>
<evidence type="ECO:0000256" key="2">
    <source>
        <dbReference type="ARBA" id="ARBA00022448"/>
    </source>
</evidence>
<dbReference type="InterPro" id="IPR045016">
    <property type="entry name" value="NhaD-like"/>
</dbReference>
<keyword evidence="3" id="KW-0050">Antiport</keyword>
<proteinExistence type="inferred from homology"/>
<evidence type="ECO:0000256" key="3">
    <source>
        <dbReference type="ARBA" id="ARBA00022449"/>
    </source>
</evidence>
<reference evidence="12" key="1">
    <citation type="submission" date="2019-09" db="EMBL/GenBank/DDBJ databases">
        <title>Complete genome sequencing of four Arcobacter species reveals a diverse suite of mobile elements.</title>
        <authorList>
            <person name="Miller W.G."/>
            <person name="Yee E."/>
            <person name="Bono J.L."/>
        </authorList>
    </citation>
    <scope>NUCLEOTIDE SEQUENCE [LARGE SCALE GENOMIC DNA]</scope>
    <source>
        <strain evidence="12">LMG 26638</strain>
    </source>
</reference>
<dbReference type="Pfam" id="PF03600">
    <property type="entry name" value="CitMHS"/>
    <property type="match status" value="1"/>
</dbReference>
<keyword evidence="6" id="KW-0915">Sodium</keyword>
<keyword evidence="4" id="KW-0812">Transmembrane</keyword>
<keyword evidence="7" id="KW-0406">Ion transport</keyword>
<evidence type="ECO:0000259" key="11">
    <source>
        <dbReference type="Pfam" id="PF03600"/>
    </source>
</evidence>
<dbReference type="GO" id="GO:0006814">
    <property type="term" value="P:sodium ion transport"/>
    <property type="evidence" value="ECO:0007669"/>
    <property type="project" value="UniProtKB-KW"/>
</dbReference>
<evidence type="ECO:0000256" key="4">
    <source>
        <dbReference type="ARBA" id="ARBA00022692"/>
    </source>
</evidence>
<organism evidence="12 13">
    <name type="scientific">Malaciobacter pacificus</name>
    <dbReference type="NCBI Taxonomy" id="1080223"/>
    <lineage>
        <taxon>Bacteria</taxon>
        <taxon>Pseudomonadati</taxon>
        <taxon>Campylobacterota</taxon>
        <taxon>Epsilonproteobacteria</taxon>
        <taxon>Campylobacterales</taxon>
        <taxon>Arcobacteraceae</taxon>
        <taxon>Malaciobacter</taxon>
    </lineage>
</organism>
<evidence type="ECO:0000256" key="5">
    <source>
        <dbReference type="ARBA" id="ARBA00022989"/>
    </source>
</evidence>
<evidence type="ECO:0000256" key="10">
    <source>
        <dbReference type="ARBA" id="ARBA00025753"/>
    </source>
</evidence>
<dbReference type="EMBL" id="CP035928">
    <property type="protein sequence ID" value="QEP34720.1"/>
    <property type="molecule type" value="Genomic_DNA"/>
</dbReference>
<keyword evidence="9" id="KW-0739">Sodium transport</keyword>
<dbReference type="GO" id="GO:0016020">
    <property type="term" value="C:membrane"/>
    <property type="evidence" value="ECO:0007669"/>
    <property type="project" value="UniProtKB-SubCell"/>
</dbReference>
<dbReference type="RefSeq" id="WP_130233652.1">
    <property type="nucleotide sequence ID" value="NZ_BMEF01000031.1"/>
</dbReference>
<gene>
    <name evidence="12" type="ORF">APAC_1624</name>
</gene>
<comment type="subcellular location">
    <subcellularLocation>
        <location evidence="1">Membrane</location>
        <topology evidence="1">Multi-pass membrane protein</topology>
    </subcellularLocation>
</comment>
<protein>
    <submittedName>
        <fullName evidence="12">Sodium:proton antiporter, NhaD family</fullName>
    </submittedName>
</protein>
<evidence type="ECO:0000256" key="8">
    <source>
        <dbReference type="ARBA" id="ARBA00023136"/>
    </source>
</evidence>
<evidence type="ECO:0000313" key="12">
    <source>
        <dbReference type="EMBL" id="QEP34720.1"/>
    </source>
</evidence>
<dbReference type="NCBIfam" id="NF038006">
    <property type="entry name" value="NhaD_1"/>
    <property type="match status" value="2"/>
</dbReference>
<dbReference type="PANTHER" id="PTHR43269:SF2">
    <property type="entry name" value="SODIUM_PROTON ANTIPORTER 1-RELATED"/>
    <property type="match status" value="1"/>
</dbReference>
<reference evidence="12" key="2">
    <citation type="submission" date="2019-09" db="EMBL/GenBank/DDBJ databases">
        <title>Taxonomic note: a critical rebuttal of the proposed division of the genus Arcobacter into six genera, emended descriptions of Arcobacter anaerophilus and the genus Arcobacter, and an assessment of genus-level boundaries for Epsilonproteobacteria using in silico genomic comparator tools.</title>
        <authorList>
            <person name="On S.L.W."/>
            <person name="Miller W.G."/>
            <person name="Biggs P."/>
            <person name="Cornelius A."/>
            <person name="Vandamme P."/>
        </authorList>
    </citation>
    <scope>NUCLEOTIDE SEQUENCE [LARGE SCALE GENOMIC DNA]</scope>
    <source>
        <strain evidence="12">LMG 26638</strain>
    </source>
</reference>
<dbReference type="PANTHER" id="PTHR43269">
    <property type="entry name" value="SODIUM/PROTON ANTIPORTER 1-RELATED"/>
    <property type="match status" value="1"/>
</dbReference>
<evidence type="ECO:0000256" key="9">
    <source>
        <dbReference type="ARBA" id="ARBA00023201"/>
    </source>
</evidence>
<keyword evidence="13" id="KW-1185">Reference proteome</keyword>
<accession>A0A5C2H6Y6</accession>
<keyword evidence="2" id="KW-0813">Transport</keyword>
<keyword evidence="8" id="KW-0472">Membrane</keyword>
<dbReference type="GO" id="GO:0015297">
    <property type="term" value="F:antiporter activity"/>
    <property type="evidence" value="ECO:0007669"/>
    <property type="project" value="UniProtKB-KW"/>
</dbReference>
<evidence type="ECO:0000313" key="13">
    <source>
        <dbReference type="Proteomes" id="UP000322726"/>
    </source>
</evidence>
<dbReference type="Proteomes" id="UP000322726">
    <property type="component" value="Chromosome"/>
</dbReference>
<evidence type="ECO:0000256" key="7">
    <source>
        <dbReference type="ARBA" id="ARBA00023065"/>
    </source>
</evidence>
<dbReference type="InterPro" id="IPR004680">
    <property type="entry name" value="Cit_transptr-like_dom"/>
</dbReference>
<feature type="domain" description="Citrate transporter-like" evidence="11">
    <location>
        <begin position="54"/>
        <end position="404"/>
    </location>
</feature>
<comment type="similarity">
    <text evidence="10">Belongs to the NhaD Na(+)/H(+) (TC 2.A.62) antiporter family.</text>
</comment>
<sequence>MLKVIMTLLLSSVALFAASGPSGTAEVAPDITMTWVGIACLVVFVIGYYFVAAEEKYEIDKAKPALFIGTFMFILVAVYYALNGLDLGLVHTEAQHLILEIAGIFFFLFVAMTYIESLIHMGVFDRLKYNLVSKGYTYRQLFWVTGIIAFFLSPIADNLTTALILSTVLITIDKTRKDFLVPGAINIVVAANAGGAWSPFGDITTLMAWTAGKGTFTDFLFLFPASIIGYLVTALILSRFVPDVKPDFDASKEQKPKMAEGAKVVIALGVFTIFCAVMSHQVLHLPAMWGMMFGLSLLKVYSYGLKRKYGTDHFNIFHSMAKIENNTLMFFFGILAAVGALYFIGWLALAVVVYDPSVLGPTWSNIGVGFLSAIVDNVPVMSAVLKASPEMGLDQWMLVTLTAGVGGSLISFGSAAGVGVMGKLHGIYTFGSHMKYAWTILIGYFVSIAVWYVQYQVLGFYHIG</sequence>
<evidence type="ECO:0000256" key="6">
    <source>
        <dbReference type="ARBA" id="ARBA00023053"/>
    </source>
</evidence>
<dbReference type="OrthoDB" id="9772058at2"/>
<keyword evidence="5" id="KW-1133">Transmembrane helix</keyword>